<feature type="non-terminal residue" evidence="8">
    <location>
        <position position="516"/>
    </location>
</feature>
<keyword evidence="3" id="KW-0238">DNA-binding</keyword>
<dbReference type="PROSITE" id="PS00463">
    <property type="entry name" value="ZN2_CY6_FUNGAL_1"/>
    <property type="match status" value="1"/>
</dbReference>
<proteinExistence type="predicted"/>
<dbReference type="PANTHER" id="PTHR31845:SF39">
    <property type="entry name" value="TRANSCRIPTION FACTOR PBCR-RELATED"/>
    <property type="match status" value="1"/>
</dbReference>
<evidence type="ECO:0000256" key="2">
    <source>
        <dbReference type="ARBA" id="ARBA00023015"/>
    </source>
</evidence>
<gene>
    <name evidence="8" type="ORF">M437DRAFT_21016</name>
</gene>
<evidence type="ECO:0000256" key="1">
    <source>
        <dbReference type="ARBA" id="ARBA00004123"/>
    </source>
</evidence>
<dbReference type="GO" id="GO:0005634">
    <property type="term" value="C:nucleus"/>
    <property type="evidence" value="ECO:0007669"/>
    <property type="project" value="UniProtKB-SubCell"/>
</dbReference>
<evidence type="ECO:0000259" key="7">
    <source>
        <dbReference type="PROSITE" id="PS50048"/>
    </source>
</evidence>
<dbReference type="CDD" id="cd12148">
    <property type="entry name" value="fungal_TF_MHR"/>
    <property type="match status" value="1"/>
</dbReference>
<reference evidence="8 9" key="1">
    <citation type="journal article" date="2014" name="BMC Genomics">
        <title>Genome sequencing of four Aureobasidium pullulans varieties: biotechnological potential, stress tolerance, and description of new species.</title>
        <authorList>
            <person name="Gostin Ar C."/>
            <person name="Ohm R.A."/>
            <person name="Kogej T."/>
            <person name="Sonjak S."/>
            <person name="Turk M."/>
            <person name="Zajc J."/>
            <person name="Zalar P."/>
            <person name="Grube M."/>
            <person name="Sun H."/>
            <person name="Han J."/>
            <person name="Sharma A."/>
            <person name="Chiniquy J."/>
            <person name="Ngan C.Y."/>
            <person name="Lipzen A."/>
            <person name="Barry K."/>
            <person name="Grigoriev I.V."/>
            <person name="Gunde-Cimerman N."/>
        </authorList>
    </citation>
    <scope>NUCLEOTIDE SEQUENCE [LARGE SCALE GENOMIC DNA]</scope>
    <source>
        <strain evidence="8 9">CBS 110374</strain>
    </source>
</reference>
<evidence type="ECO:0000256" key="5">
    <source>
        <dbReference type="ARBA" id="ARBA00023242"/>
    </source>
</evidence>
<evidence type="ECO:0000313" key="8">
    <source>
        <dbReference type="EMBL" id="KEQ59426.1"/>
    </source>
</evidence>
<dbReference type="InterPro" id="IPR001138">
    <property type="entry name" value="Zn2Cys6_DnaBD"/>
</dbReference>
<dbReference type="InterPro" id="IPR051089">
    <property type="entry name" value="prtT"/>
</dbReference>
<accession>A0A074WA78</accession>
<evidence type="ECO:0000313" key="9">
    <source>
        <dbReference type="Proteomes" id="UP000030672"/>
    </source>
</evidence>
<dbReference type="GeneID" id="63912384"/>
<feature type="non-terminal residue" evidence="8">
    <location>
        <position position="1"/>
    </location>
</feature>
<dbReference type="InterPro" id="IPR036864">
    <property type="entry name" value="Zn2-C6_fun-type_DNA-bd_sf"/>
</dbReference>
<dbReference type="Proteomes" id="UP000030672">
    <property type="component" value="Unassembled WGS sequence"/>
</dbReference>
<keyword evidence="4" id="KW-0804">Transcription</keyword>
<comment type="subcellular location">
    <subcellularLocation>
        <location evidence="1">Nucleus</location>
    </subcellularLocation>
</comment>
<dbReference type="HOGENOM" id="CLU_006524_11_0_1"/>
<keyword evidence="9" id="KW-1185">Reference proteome</keyword>
<dbReference type="RefSeq" id="XP_040876449.1">
    <property type="nucleotide sequence ID" value="XM_041019011.1"/>
</dbReference>
<name>A0A074WA78_AURM1</name>
<dbReference type="GO" id="GO:0008270">
    <property type="term" value="F:zinc ion binding"/>
    <property type="evidence" value="ECO:0007669"/>
    <property type="project" value="InterPro"/>
</dbReference>
<feature type="domain" description="Zn(2)-C6 fungal-type" evidence="7">
    <location>
        <begin position="2"/>
        <end position="33"/>
    </location>
</feature>
<dbReference type="EMBL" id="KL584848">
    <property type="protein sequence ID" value="KEQ59426.1"/>
    <property type="molecule type" value="Genomic_DNA"/>
</dbReference>
<dbReference type="PROSITE" id="PS50048">
    <property type="entry name" value="ZN2_CY6_FUNGAL_2"/>
    <property type="match status" value="1"/>
</dbReference>
<sequence length="516" mass="57723">RACQACRASKVRCRRPDDDSSCARCSKSGRPCVPSEDSNKRQKRVDTRSVDDIEARLNVLTDILQDRGVNTSATLASTAERTTELAAQVEPSICDIIDDETTTMIFEHFRANMLHHFPFVAFPSDVDIAEIRRAAPILVLAILDAAGDGYYDMETSRTLRRRLTQFYSACLLRNGADGIIMLQALIISALWNRDLEPQQAGAELDVFQLCRAAANMAMEMGLEARLRNWSWSKSLPIQSDRLRDATSEYQFSTLEVRRLWLACYYICSSASLAIQAQNLMSWKRQMDECLEVLSTSPAALASDKLLCAHVKLQHMLEEFEAQLSPDLGPTALKITRRVAKRQLAEWATMLPTWNAMATAPLVDYAAEHGGVAVTIGESDFTDCLTATHNSLDSFLSLDMPLIRTLPTSFFVQVTHTAILLVKLHFTAARLSNQADAAQKILDTRAGTYLERLLAKCSGWGTLWPAQKLVETLRRLRKLLRRCGDQTLASELAWLNAWTLEEVPNSELSNHLEVVPE</sequence>
<dbReference type="STRING" id="1043003.A0A074WA78"/>
<dbReference type="SUPFAM" id="SSF57701">
    <property type="entry name" value="Zn2/Cys6 DNA-binding domain"/>
    <property type="match status" value="1"/>
</dbReference>
<feature type="compositionally biased region" description="Basic and acidic residues" evidence="6">
    <location>
        <begin position="37"/>
        <end position="47"/>
    </location>
</feature>
<dbReference type="PANTHER" id="PTHR31845">
    <property type="entry name" value="FINGER DOMAIN PROTEIN, PUTATIVE-RELATED"/>
    <property type="match status" value="1"/>
</dbReference>
<keyword evidence="2" id="KW-0805">Transcription regulation</keyword>
<evidence type="ECO:0000256" key="6">
    <source>
        <dbReference type="SAM" id="MobiDB-lite"/>
    </source>
</evidence>
<dbReference type="AlphaFoldDB" id="A0A074WA78"/>
<organism evidence="8 9">
    <name type="scientific">Aureobasidium melanogenum (strain CBS 110374)</name>
    <name type="common">Aureobasidium pullulans var. melanogenum</name>
    <dbReference type="NCBI Taxonomy" id="1043003"/>
    <lineage>
        <taxon>Eukaryota</taxon>
        <taxon>Fungi</taxon>
        <taxon>Dikarya</taxon>
        <taxon>Ascomycota</taxon>
        <taxon>Pezizomycotina</taxon>
        <taxon>Dothideomycetes</taxon>
        <taxon>Dothideomycetidae</taxon>
        <taxon>Dothideales</taxon>
        <taxon>Saccotheciaceae</taxon>
        <taxon>Aureobasidium</taxon>
    </lineage>
</organism>
<dbReference type="GO" id="GO:0000981">
    <property type="term" value="F:DNA-binding transcription factor activity, RNA polymerase II-specific"/>
    <property type="evidence" value="ECO:0007669"/>
    <property type="project" value="InterPro"/>
</dbReference>
<feature type="region of interest" description="Disordered" evidence="6">
    <location>
        <begin position="28"/>
        <end position="47"/>
    </location>
</feature>
<dbReference type="Gene3D" id="4.10.240.10">
    <property type="entry name" value="Zn(2)-C6 fungal-type DNA-binding domain"/>
    <property type="match status" value="1"/>
</dbReference>
<dbReference type="CDD" id="cd00067">
    <property type="entry name" value="GAL4"/>
    <property type="match status" value="1"/>
</dbReference>
<protein>
    <recommendedName>
        <fullName evidence="7">Zn(2)-C6 fungal-type domain-containing protein</fullName>
    </recommendedName>
</protein>
<evidence type="ECO:0000256" key="3">
    <source>
        <dbReference type="ARBA" id="ARBA00023125"/>
    </source>
</evidence>
<keyword evidence="5" id="KW-0539">Nucleus</keyword>
<dbReference type="GO" id="GO:0000976">
    <property type="term" value="F:transcription cis-regulatory region binding"/>
    <property type="evidence" value="ECO:0007669"/>
    <property type="project" value="TreeGrafter"/>
</dbReference>
<evidence type="ECO:0000256" key="4">
    <source>
        <dbReference type="ARBA" id="ARBA00023163"/>
    </source>
</evidence>